<dbReference type="GO" id="GO:0006529">
    <property type="term" value="P:asparagine biosynthetic process"/>
    <property type="evidence" value="ECO:0007669"/>
    <property type="project" value="UniProtKB-KW"/>
</dbReference>
<dbReference type="AlphaFoldDB" id="A0A1Z4M1L0"/>
<protein>
    <recommendedName>
        <fullName evidence="3">asparagine synthase (glutamine-hydrolyzing)</fullName>
        <ecNumber evidence="3">6.3.5.4</ecNumber>
    </recommendedName>
</protein>
<evidence type="ECO:0000256" key="7">
    <source>
        <dbReference type="ARBA" id="ARBA00022962"/>
    </source>
</evidence>
<comment type="similarity">
    <text evidence="2">Belongs to the asparagine synthetase family.</text>
</comment>
<keyword evidence="4 9" id="KW-0547">Nucleotide-binding</keyword>
<keyword evidence="6" id="KW-0061">Asparagine biosynthesis</keyword>
<keyword evidence="6" id="KW-0028">Amino-acid biosynthesis</keyword>
<dbReference type="Proteomes" id="UP000218418">
    <property type="component" value="Chromosome"/>
</dbReference>
<evidence type="ECO:0000256" key="1">
    <source>
        <dbReference type="ARBA" id="ARBA00005187"/>
    </source>
</evidence>
<feature type="binding site" evidence="9">
    <location>
        <position position="100"/>
    </location>
    <ligand>
        <name>L-glutamine</name>
        <dbReference type="ChEBI" id="CHEBI:58359"/>
    </ligand>
</feature>
<dbReference type="InterPro" id="IPR029055">
    <property type="entry name" value="Ntn_hydrolases_N"/>
</dbReference>
<dbReference type="SUPFAM" id="SSF52402">
    <property type="entry name" value="Adenine nucleotide alpha hydrolases-like"/>
    <property type="match status" value="1"/>
</dbReference>
<proteinExistence type="inferred from homology"/>
<evidence type="ECO:0000313" key="12">
    <source>
        <dbReference type="Proteomes" id="UP000218418"/>
    </source>
</evidence>
<dbReference type="Pfam" id="PF00733">
    <property type="entry name" value="Asn_synthase"/>
    <property type="match status" value="1"/>
</dbReference>
<dbReference type="Gene3D" id="3.60.20.10">
    <property type="entry name" value="Glutamine Phosphoribosylpyrophosphate, subunit 1, domain 1"/>
    <property type="match status" value="1"/>
</dbReference>
<dbReference type="Gene3D" id="3.40.50.620">
    <property type="entry name" value="HUPs"/>
    <property type="match status" value="2"/>
</dbReference>
<dbReference type="InterPro" id="IPR014729">
    <property type="entry name" value="Rossmann-like_a/b/a_fold"/>
</dbReference>
<accession>A0A1Z4M1L0</accession>
<evidence type="ECO:0000259" key="10">
    <source>
        <dbReference type="PROSITE" id="PS51278"/>
    </source>
</evidence>
<dbReference type="EMBL" id="AP018227">
    <property type="protein sequence ID" value="BAY87291.1"/>
    <property type="molecule type" value="Genomic_DNA"/>
</dbReference>
<dbReference type="NCBIfam" id="TIGR01536">
    <property type="entry name" value="asn_synth_AEB"/>
    <property type="match status" value="1"/>
</dbReference>
<dbReference type="SUPFAM" id="SSF56235">
    <property type="entry name" value="N-terminal nucleophile aminohydrolases (Ntn hydrolases)"/>
    <property type="match status" value="1"/>
</dbReference>
<evidence type="ECO:0000256" key="8">
    <source>
        <dbReference type="ARBA" id="ARBA00048741"/>
    </source>
</evidence>
<evidence type="ECO:0000256" key="4">
    <source>
        <dbReference type="ARBA" id="ARBA00022741"/>
    </source>
</evidence>
<comment type="pathway">
    <text evidence="1">Amino-acid biosynthesis; L-asparagine biosynthesis; L-asparagine from L-aspartate (L-Gln route): step 1/1.</text>
</comment>
<dbReference type="CDD" id="cd00712">
    <property type="entry name" value="AsnB"/>
    <property type="match status" value="1"/>
</dbReference>
<dbReference type="InterPro" id="IPR006426">
    <property type="entry name" value="Asn_synth_AEB"/>
</dbReference>
<dbReference type="OrthoDB" id="9763290at2"/>
<evidence type="ECO:0000256" key="5">
    <source>
        <dbReference type="ARBA" id="ARBA00022840"/>
    </source>
</evidence>
<dbReference type="InterPro" id="IPR033738">
    <property type="entry name" value="AsnB_N"/>
</dbReference>
<dbReference type="Pfam" id="PF13537">
    <property type="entry name" value="GATase_7"/>
    <property type="match status" value="1"/>
</dbReference>
<evidence type="ECO:0000256" key="9">
    <source>
        <dbReference type="PIRSR" id="PIRSR001589-2"/>
    </source>
</evidence>
<name>A0A1Z4M1L0_9CYAN</name>
<feature type="domain" description="Glutamine amidotransferase type-2" evidence="10">
    <location>
        <begin position="2"/>
        <end position="189"/>
    </location>
</feature>
<dbReference type="EC" id="6.3.5.4" evidence="3"/>
<dbReference type="InterPro" id="IPR051786">
    <property type="entry name" value="ASN_synthetase/amidase"/>
</dbReference>
<gene>
    <name evidence="11" type="primary">asnB_1</name>
    <name evidence="11" type="ORF">NIES267_68120</name>
</gene>
<dbReference type="NCBIfam" id="NF033535">
    <property type="entry name" value="lass_lactam_cya"/>
    <property type="match status" value="1"/>
</dbReference>
<evidence type="ECO:0000313" key="11">
    <source>
        <dbReference type="EMBL" id="BAY87291.1"/>
    </source>
</evidence>
<dbReference type="InterPro" id="IPR001962">
    <property type="entry name" value="Asn_synthase"/>
</dbReference>
<comment type="catalytic activity">
    <reaction evidence="8">
        <text>L-aspartate + L-glutamine + ATP + H2O = L-asparagine + L-glutamate + AMP + diphosphate + H(+)</text>
        <dbReference type="Rhea" id="RHEA:12228"/>
        <dbReference type="ChEBI" id="CHEBI:15377"/>
        <dbReference type="ChEBI" id="CHEBI:15378"/>
        <dbReference type="ChEBI" id="CHEBI:29985"/>
        <dbReference type="ChEBI" id="CHEBI:29991"/>
        <dbReference type="ChEBI" id="CHEBI:30616"/>
        <dbReference type="ChEBI" id="CHEBI:33019"/>
        <dbReference type="ChEBI" id="CHEBI:58048"/>
        <dbReference type="ChEBI" id="CHEBI:58359"/>
        <dbReference type="ChEBI" id="CHEBI:456215"/>
        <dbReference type="EC" id="6.3.5.4"/>
    </reaction>
</comment>
<dbReference type="PROSITE" id="PS51278">
    <property type="entry name" value="GATASE_TYPE_2"/>
    <property type="match status" value="1"/>
</dbReference>
<evidence type="ECO:0000256" key="6">
    <source>
        <dbReference type="ARBA" id="ARBA00022888"/>
    </source>
</evidence>
<keyword evidence="5 9" id="KW-0067">ATP-binding</keyword>
<organism evidence="11 12">
    <name type="scientific">Calothrix parasitica NIES-267</name>
    <dbReference type="NCBI Taxonomy" id="1973488"/>
    <lineage>
        <taxon>Bacteria</taxon>
        <taxon>Bacillati</taxon>
        <taxon>Cyanobacteriota</taxon>
        <taxon>Cyanophyceae</taxon>
        <taxon>Nostocales</taxon>
        <taxon>Calotrichaceae</taxon>
        <taxon>Calothrix</taxon>
    </lineage>
</organism>
<keyword evidence="12" id="KW-1185">Reference proteome</keyword>
<dbReference type="GO" id="GO:0005524">
    <property type="term" value="F:ATP binding"/>
    <property type="evidence" value="ECO:0007669"/>
    <property type="project" value="UniProtKB-KW"/>
</dbReference>
<keyword evidence="7" id="KW-0315">Glutamine amidotransferase</keyword>
<evidence type="ECO:0000256" key="2">
    <source>
        <dbReference type="ARBA" id="ARBA00005752"/>
    </source>
</evidence>
<dbReference type="PANTHER" id="PTHR43284:SF1">
    <property type="entry name" value="ASPARAGINE SYNTHETASE"/>
    <property type="match status" value="1"/>
</dbReference>
<dbReference type="PANTHER" id="PTHR43284">
    <property type="entry name" value="ASPARAGINE SYNTHETASE (GLUTAMINE-HYDROLYZING)"/>
    <property type="match status" value="1"/>
</dbReference>
<sequence>MSGIVGIHYLDGRPVDRENITKMVDILAHRGPDGADIWVDGCVGLGHRMLWTTPESLIEKLPLMNQRGDLVITADARIDNRDELIAALQINNRPADKIADSELILAAYEKWGEDCPEHLLGDFAFAIWDKRREILFCARDHMGVKPFYYYFSNNTFVFGSEIKALLCLAEVPRRLNELRIADYLNITLEDKAITSYQGILRLFPAHSIVVNLQGIQTSCYWSLDPNREIKLDSDTAYAEEFRKIFTEAVRCRLRSAFPIASQLSGGLDSSSVTCVARNIISEKDKETNQEINHKKIKLHTISTIFDNIKECDERPFINAVLEKGGLIPHYIHGDKVGPLSSLEDVFKYEDEGFIGASHFYPWIANRTANELGMRIVLDGLDGDTTVCHGTSRITELARQGNWKTCIYEVKASSPHFGVKPYSAFRNYALPHLKEFATNFRWIAFFQGMQLIHKHFGVSRKKLLLNHGIKPCLKQIKQLWQSKSEKIASHSTSYNPLVRSNFAKDIGLSDRIQKLDISPNIPLNTREQHWASLTQGVLPHVLERMDLCAANFRLEVRHPFMDKRLVEFCLALPAEQKLSNGFGRIVMRRALSGILPEKVQWRGGKADLSANFDDGFLNRDRQILDEVMSNQIKYLEKYIDSDFLQAAYRRMISEKVVRDEDITPAWQAVTLALWFHYKQLTP</sequence>
<dbReference type="PIRSF" id="PIRSF001589">
    <property type="entry name" value="Asn_synthetase_glu-h"/>
    <property type="match status" value="1"/>
</dbReference>
<evidence type="ECO:0000256" key="3">
    <source>
        <dbReference type="ARBA" id="ARBA00012737"/>
    </source>
</evidence>
<dbReference type="GO" id="GO:0004066">
    <property type="term" value="F:asparagine synthase (glutamine-hydrolyzing) activity"/>
    <property type="evidence" value="ECO:0007669"/>
    <property type="project" value="UniProtKB-EC"/>
</dbReference>
<reference evidence="11 12" key="1">
    <citation type="submission" date="2017-06" db="EMBL/GenBank/DDBJ databases">
        <title>Genome sequencing of cyanobaciteial culture collection at National Institute for Environmental Studies (NIES).</title>
        <authorList>
            <person name="Hirose Y."/>
            <person name="Shimura Y."/>
            <person name="Fujisawa T."/>
            <person name="Nakamura Y."/>
            <person name="Kawachi M."/>
        </authorList>
    </citation>
    <scope>NUCLEOTIDE SEQUENCE [LARGE SCALE GENOMIC DNA]</scope>
    <source>
        <strain evidence="11 12">NIES-267</strain>
    </source>
</reference>
<dbReference type="InterPro" id="IPR017932">
    <property type="entry name" value="GATase_2_dom"/>
</dbReference>